<dbReference type="SUPFAM" id="SSF46565">
    <property type="entry name" value="Chaperone J-domain"/>
    <property type="match status" value="1"/>
</dbReference>
<evidence type="ECO:0000256" key="9">
    <source>
        <dbReference type="ARBA" id="ARBA00022840"/>
    </source>
</evidence>
<evidence type="ECO:0000256" key="12">
    <source>
        <dbReference type="ARBA" id="ARBA00047811"/>
    </source>
</evidence>
<evidence type="ECO:0000313" key="19">
    <source>
        <dbReference type="EMBL" id="KAJ8021294.1"/>
    </source>
</evidence>
<dbReference type="Gene3D" id="1.10.287.110">
    <property type="entry name" value="DnaJ domain"/>
    <property type="match status" value="1"/>
</dbReference>
<evidence type="ECO:0000256" key="7">
    <source>
        <dbReference type="ARBA" id="ARBA00022741"/>
    </source>
</evidence>
<dbReference type="InterPro" id="IPR045267">
    <property type="entry name" value="CDK11/PITSLRE_STKc"/>
</dbReference>
<keyword evidence="8 19" id="KW-0418">Kinase</keyword>
<sequence>MSDRQGKDTEEKDTWRVKSLDEIREERKKKQQQKSEEAANRKKEQIPAEIVIMDSASSEHDEDQDKRERHPSSGDDRIEVDALNIQPPQRQAQKDHKSRRRDDKRKHSHSHRDSEKRRRDKRSRNQSGEKRGKHREERRDRTKDKSSSRSHKERSKDPVRPIKRLLEEKRKDRREERREDYIPPLMGPRGSGRARERDLYKTDREPLSLDRKLGRDRLDHHQEDLFDRQKREERQRESYWRDGGRMDSRERSRDWPREQGRGRDGSRDLKLEEGRRREEAQRQPEQTRRIVSLVDRPPRGSEGKGREERGGSSQQRDRSVVRKEKEGKDTSKEKETERKVVMERDVNEEEERPISDFELEKESRGEAPETEEQASSEESEDSDGSDESSEESDSSEEEEEEEGEEEKDGVEKEEGEASASEESSSEEEGSDEESEEEEESGEESEGSEESPEEETANVDTKDASASKFDKSPKKEEGRKQDQSMDGEDGYMADSPEHSPAELKEELPAYFPALSGCRNVEEFEHLNKIEEGTYGVVYRAREKRNNEIVALKRLKMEKEKEGFPITSLREINTLLKAQHINIVTVREIVVGSNMDKIYIVMDYVEHDLKSLMETMKQPFTIGETKCLLQQLLRGVHHLHDNWILHRDLKTSNLLLSHKGILKIGDFGLAREYGSPLKQYTPIVVTLWYRAPELLLGIKEYSVKIDMWSVGCIFAEFLTMKPLFPGRSEIDQLNRIFKELGTPSEKIWPGYNELPAVKKMSFTEHPYNNLRNRFGTYLTDLGFDLLNRFLTYNPTKRISAEESLVHEYFKESPLPIDESMFPTWPAKSEQTRSTKRSPKAPEGGMQYNKLVKKVVVSRCRRRNLCCKLWKHYFNGKAYGKFKMAASMEKADLKCEDDFYAILNVRKEATDDELKAAYKRMCVLYHPDKHTSEEDKAAAKAVFTKLQEAYTVLSEPEKRAIYDVYGKKGLEADWQIIPRTRTPQEIIEEYERLQRESEERRLQQSTNPRGTITVGVDATELFDNYHYEDDEDFVPHIEVKNMSIQQSIDAPLTSKETVTFSGSLSTQNGNGSGTVSVSGRSVFSNKTWGECSVSAGNGPAVALKVFHNLSRRSFVTCTGMCQLAGNGFLVPGLVTVVSRQLDKHTIGYVTWKWGMQSSMNVSVLRDTNESRITCQLQLGLPNTFVLASYTRKFQQEDSQLTGTVKASVFGTYVEYGGERKISTHSRLGMKVVVGVPMGVTLKIKLVRANQVFLFPIHLSQEVCPQAIVYGTIAPVAIFLLVRAVIVAPFLKRQKESDLQKQKEANKAERERKKKEAEREIRLMQDLVIRNREFETSRQGLLIEDAWYGKLVSDGTTTPGETQSVINVTIPLQCQVKDSKLLLTDVSKSSLPGFYDPCVGEEKSLKVRYQFRGRLHECTVQDSEPLRIPKQSHVIETTR</sequence>
<comment type="similarity">
    <text evidence="2">Belongs to the protein kinase superfamily. CMGC Ser/Thr protein kinase family. CDC2/CDKX subfamily.</text>
</comment>
<dbReference type="InterPro" id="IPR000719">
    <property type="entry name" value="Prot_kinase_dom"/>
</dbReference>
<gene>
    <name evidence="19" type="ORF">HOLleu_38451</name>
</gene>
<comment type="cofactor">
    <cofactor evidence="1">
        <name>Mg(2+)</name>
        <dbReference type="ChEBI" id="CHEBI:18420"/>
    </cofactor>
</comment>
<dbReference type="SUPFAM" id="SSF56112">
    <property type="entry name" value="Protein kinase-like (PK-like)"/>
    <property type="match status" value="1"/>
</dbReference>
<dbReference type="GO" id="GO:0042407">
    <property type="term" value="P:cristae formation"/>
    <property type="evidence" value="ECO:0007669"/>
    <property type="project" value="TreeGrafter"/>
</dbReference>
<dbReference type="PANTHER" id="PTHR44157">
    <property type="entry name" value="DNAJ HOMOLOG SUBFAMILY C MEMBER 11"/>
    <property type="match status" value="1"/>
</dbReference>
<dbReference type="FunFam" id="3.30.200.20:FF:000054">
    <property type="entry name" value="Cyclin-dependent kinase 11B"/>
    <property type="match status" value="1"/>
</dbReference>
<dbReference type="InterPro" id="IPR024586">
    <property type="entry name" value="DnaJ-like_C11_C"/>
</dbReference>
<evidence type="ECO:0000313" key="20">
    <source>
        <dbReference type="Proteomes" id="UP001152320"/>
    </source>
</evidence>
<dbReference type="GO" id="GO:0004693">
    <property type="term" value="F:cyclin-dependent protein serine/threonine kinase activity"/>
    <property type="evidence" value="ECO:0007669"/>
    <property type="project" value="UniProtKB-EC"/>
</dbReference>
<evidence type="ECO:0000256" key="4">
    <source>
        <dbReference type="ARBA" id="ARBA00022527"/>
    </source>
</evidence>
<evidence type="ECO:0000256" key="5">
    <source>
        <dbReference type="ARBA" id="ARBA00022553"/>
    </source>
</evidence>
<dbReference type="Gene3D" id="3.30.200.20">
    <property type="entry name" value="Phosphorylase Kinase, domain 1"/>
    <property type="match status" value="1"/>
</dbReference>
<dbReference type="Gene3D" id="1.10.510.10">
    <property type="entry name" value="Transferase(Phosphotransferase) domain 1"/>
    <property type="match status" value="1"/>
</dbReference>
<dbReference type="PROSITE" id="PS50011">
    <property type="entry name" value="PROTEIN_KINASE_DOM"/>
    <property type="match status" value="1"/>
</dbReference>
<protein>
    <recommendedName>
        <fullName evidence="3">cyclin-dependent kinase</fullName>
        <ecNumber evidence="3">2.7.11.22</ecNumber>
    </recommendedName>
    <alternativeName>
        <fullName evidence="14">Galactosyltransferase-associated protein kinase p58/GTA</fullName>
    </alternativeName>
</protein>
<keyword evidence="10" id="KW-0143">Chaperone</keyword>
<feature type="region of interest" description="Disordered" evidence="16">
    <location>
        <begin position="23"/>
        <end position="499"/>
    </location>
</feature>
<evidence type="ECO:0000256" key="3">
    <source>
        <dbReference type="ARBA" id="ARBA00012425"/>
    </source>
</evidence>
<dbReference type="Proteomes" id="UP001152320">
    <property type="component" value="Chromosome 21"/>
</dbReference>
<evidence type="ECO:0000259" key="18">
    <source>
        <dbReference type="PROSITE" id="PS50076"/>
    </source>
</evidence>
<dbReference type="PROSITE" id="PS50076">
    <property type="entry name" value="DNAJ_2"/>
    <property type="match status" value="1"/>
</dbReference>
<dbReference type="SMART" id="SM00271">
    <property type="entry name" value="DnaJ"/>
    <property type="match status" value="1"/>
</dbReference>
<feature type="compositionally biased region" description="Basic and acidic residues" evidence="16">
    <location>
        <begin position="352"/>
        <end position="367"/>
    </location>
</feature>
<evidence type="ECO:0000256" key="15">
    <source>
        <dbReference type="SAM" id="Coils"/>
    </source>
</evidence>
<dbReference type="EC" id="2.7.11.22" evidence="3"/>
<comment type="catalytic activity">
    <reaction evidence="13">
        <text>L-seryl-[protein] + ATP = O-phospho-L-seryl-[protein] + ADP + H(+)</text>
        <dbReference type="Rhea" id="RHEA:17989"/>
        <dbReference type="Rhea" id="RHEA-COMP:9863"/>
        <dbReference type="Rhea" id="RHEA-COMP:11604"/>
        <dbReference type="ChEBI" id="CHEBI:15378"/>
        <dbReference type="ChEBI" id="CHEBI:29999"/>
        <dbReference type="ChEBI" id="CHEBI:30616"/>
        <dbReference type="ChEBI" id="CHEBI:83421"/>
        <dbReference type="ChEBI" id="CHEBI:456216"/>
        <dbReference type="EC" id="2.7.11.22"/>
    </reaction>
</comment>
<dbReference type="Pfam" id="PF11875">
    <property type="entry name" value="DnaJ-like_C11_C"/>
    <property type="match status" value="1"/>
</dbReference>
<keyword evidence="15" id="KW-0175">Coiled coil</keyword>
<proteinExistence type="inferred from homology"/>
<feature type="compositionally biased region" description="Basic and acidic residues" evidence="16">
    <location>
        <begin position="127"/>
        <end position="147"/>
    </location>
</feature>
<evidence type="ECO:0000259" key="17">
    <source>
        <dbReference type="PROSITE" id="PS50011"/>
    </source>
</evidence>
<name>A0A9Q0YG14_HOLLE</name>
<keyword evidence="5" id="KW-0597">Phosphoprotein</keyword>
<dbReference type="SMART" id="SM00220">
    <property type="entry name" value="S_TKc"/>
    <property type="match status" value="1"/>
</dbReference>
<feature type="domain" description="J" evidence="18">
    <location>
        <begin position="895"/>
        <end position="963"/>
    </location>
</feature>
<dbReference type="Pfam" id="PF00069">
    <property type="entry name" value="Pkinase"/>
    <property type="match status" value="1"/>
</dbReference>
<dbReference type="CDD" id="cd07843">
    <property type="entry name" value="STKc_CDC2L1"/>
    <property type="match status" value="1"/>
</dbReference>
<keyword evidence="11" id="KW-0131">Cell cycle</keyword>
<evidence type="ECO:0000256" key="13">
    <source>
        <dbReference type="ARBA" id="ARBA00048367"/>
    </source>
</evidence>
<feature type="compositionally biased region" description="Basic and acidic residues" evidence="16">
    <location>
        <begin position="296"/>
        <end position="345"/>
    </location>
</feature>
<accession>A0A9Q0YG14</accession>
<keyword evidence="6" id="KW-0808">Transferase</keyword>
<dbReference type="InterPro" id="IPR011009">
    <property type="entry name" value="Kinase-like_dom_sf"/>
</dbReference>
<dbReference type="InterPro" id="IPR055225">
    <property type="entry name" value="DNAJC11-like_beta-barrel"/>
</dbReference>
<feature type="compositionally biased region" description="Acidic residues" evidence="16">
    <location>
        <begin position="423"/>
        <end position="456"/>
    </location>
</feature>
<evidence type="ECO:0000256" key="8">
    <source>
        <dbReference type="ARBA" id="ARBA00022777"/>
    </source>
</evidence>
<comment type="caution">
    <text evidence="19">The sequence shown here is derived from an EMBL/GenBank/DDBJ whole genome shotgun (WGS) entry which is preliminary data.</text>
</comment>
<dbReference type="InterPro" id="IPR001623">
    <property type="entry name" value="DnaJ_domain"/>
</dbReference>
<dbReference type="Pfam" id="PF00226">
    <property type="entry name" value="DnaJ"/>
    <property type="match status" value="1"/>
</dbReference>
<evidence type="ECO:0000256" key="10">
    <source>
        <dbReference type="ARBA" id="ARBA00023186"/>
    </source>
</evidence>
<dbReference type="InterPro" id="IPR008271">
    <property type="entry name" value="Ser/Thr_kinase_AS"/>
</dbReference>
<dbReference type="GO" id="GO:0005739">
    <property type="term" value="C:mitochondrion"/>
    <property type="evidence" value="ECO:0007669"/>
    <property type="project" value="GOC"/>
</dbReference>
<evidence type="ECO:0000256" key="16">
    <source>
        <dbReference type="SAM" id="MobiDB-lite"/>
    </source>
</evidence>
<feature type="compositionally biased region" description="Basic and acidic residues" evidence="16">
    <location>
        <begin position="154"/>
        <end position="181"/>
    </location>
</feature>
<dbReference type="PROSITE" id="PS00108">
    <property type="entry name" value="PROTEIN_KINASE_ST"/>
    <property type="match status" value="1"/>
</dbReference>
<feature type="compositionally biased region" description="Basic and acidic residues" evidence="16">
    <location>
        <begin position="193"/>
        <end position="288"/>
    </location>
</feature>
<feature type="compositionally biased region" description="Basic and acidic residues" evidence="16">
    <location>
        <begin position="23"/>
        <end position="46"/>
    </location>
</feature>
<organism evidence="19 20">
    <name type="scientific">Holothuria leucospilota</name>
    <name type="common">Black long sea cucumber</name>
    <name type="synonym">Mertensiothuria leucospilota</name>
    <dbReference type="NCBI Taxonomy" id="206669"/>
    <lineage>
        <taxon>Eukaryota</taxon>
        <taxon>Metazoa</taxon>
        <taxon>Echinodermata</taxon>
        <taxon>Eleutherozoa</taxon>
        <taxon>Echinozoa</taxon>
        <taxon>Holothuroidea</taxon>
        <taxon>Aspidochirotacea</taxon>
        <taxon>Aspidochirotida</taxon>
        <taxon>Holothuriidae</taxon>
        <taxon>Holothuria</taxon>
    </lineage>
</organism>
<feature type="domain" description="Protein kinase" evidence="17">
    <location>
        <begin position="522"/>
        <end position="807"/>
    </location>
</feature>
<feature type="coiled-coil region" evidence="15">
    <location>
        <begin position="1287"/>
        <end position="1323"/>
    </location>
</feature>
<dbReference type="InterPro" id="IPR036869">
    <property type="entry name" value="J_dom_sf"/>
</dbReference>
<dbReference type="Pfam" id="PF22774">
    <property type="entry name" value="DNAJC11_beta-barrel"/>
    <property type="match status" value="1"/>
</dbReference>
<dbReference type="EMBL" id="JAIZAY010000021">
    <property type="protein sequence ID" value="KAJ8021294.1"/>
    <property type="molecule type" value="Genomic_DNA"/>
</dbReference>
<dbReference type="InterPro" id="IPR052243">
    <property type="entry name" value="Mito_inner_membrane_organizer"/>
</dbReference>
<keyword evidence="7" id="KW-0547">Nucleotide-binding</keyword>
<keyword evidence="4" id="KW-0723">Serine/threonine-protein kinase</keyword>
<dbReference type="CDD" id="cd06257">
    <property type="entry name" value="DnaJ"/>
    <property type="match status" value="1"/>
</dbReference>
<feature type="compositionally biased region" description="Basic residues" evidence="16">
    <location>
        <begin position="96"/>
        <end position="110"/>
    </location>
</feature>
<keyword evidence="20" id="KW-1185">Reference proteome</keyword>
<evidence type="ECO:0000256" key="11">
    <source>
        <dbReference type="ARBA" id="ARBA00023306"/>
    </source>
</evidence>
<evidence type="ECO:0000256" key="6">
    <source>
        <dbReference type="ARBA" id="ARBA00022679"/>
    </source>
</evidence>
<dbReference type="GO" id="GO:0005634">
    <property type="term" value="C:nucleus"/>
    <property type="evidence" value="ECO:0007669"/>
    <property type="project" value="UniProtKB-ARBA"/>
</dbReference>
<evidence type="ECO:0000256" key="14">
    <source>
        <dbReference type="ARBA" id="ARBA00079859"/>
    </source>
</evidence>
<dbReference type="PANTHER" id="PTHR44157:SF1">
    <property type="entry name" value="DNAJ HOMOLOG SUBFAMILY C MEMBER 11"/>
    <property type="match status" value="1"/>
</dbReference>
<evidence type="ECO:0000256" key="2">
    <source>
        <dbReference type="ARBA" id="ARBA00006485"/>
    </source>
</evidence>
<reference evidence="19" key="1">
    <citation type="submission" date="2021-10" db="EMBL/GenBank/DDBJ databases">
        <title>Tropical sea cucumber genome reveals ecological adaptation and Cuvierian tubules defense mechanism.</title>
        <authorList>
            <person name="Chen T."/>
        </authorList>
    </citation>
    <scope>NUCLEOTIDE SEQUENCE</scope>
    <source>
        <strain evidence="19">Nanhai2018</strain>
        <tissue evidence="19">Muscle</tissue>
    </source>
</reference>
<dbReference type="PRINTS" id="PR00625">
    <property type="entry name" value="JDOMAIN"/>
</dbReference>
<evidence type="ECO:0000256" key="1">
    <source>
        <dbReference type="ARBA" id="ARBA00001946"/>
    </source>
</evidence>
<dbReference type="GO" id="GO:0005524">
    <property type="term" value="F:ATP binding"/>
    <property type="evidence" value="ECO:0007669"/>
    <property type="project" value="UniProtKB-KW"/>
</dbReference>
<feature type="compositionally biased region" description="Acidic residues" evidence="16">
    <location>
        <begin position="368"/>
        <end position="416"/>
    </location>
</feature>
<feature type="compositionally biased region" description="Basic and acidic residues" evidence="16">
    <location>
        <begin position="57"/>
        <end position="80"/>
    </location>
</feature>
<keyword evidence="9" id="KW-0067">ATP-binding</keyword>
<feature type="compositionally biased region" description="Basic and acidic residues" evidence="16">
    <location>
        <begin position="459"/>
        <end position="482"/>
    </location>
</feature>
<dbReference type="OrthoDB" id="18010at2759"/>
<comment type="catalytic activity">
    <reaction evidence="12">
        <text>L-threonyl-[protein] + ATP = O-phospho-L-threonyl-[protein] + ADP + H(+)</text>
        <dbReference type="Rhea" id="RHEA:46608"/>
        <dbReference type="Rhea" id="RHEA-COMP:11060"/>
        <dbReference type="Rhea" id="RHEA-COMP:11605"/>
        <dbReference type="ChEBI" id="CHEBI:15378"/>
        <dbReference type="ChEBI" id="CHEBI:30013"/>
        <dbReference type="ChEBI" id="CHEBI:30616"/>
        <dbReference type="ChEBI" id="CHEBI:61977"/>
        <dbReference type="ChEBI" id="CHEBI:456216"/>
        <dbReference type="EC" id="2.7.11.22"/>
    </reaction>
</comment>
<dbReference type="FunFam" id="1.10.510.10:FF:000124">
    <property type="entry name" value="cyclin-dependent kinase 11B isoform X1"/>
    <property type="match status" value="1"/>
</dbReference>